<proteinExistence type="inferred from homology"/>
<dbReference type="InterPro" id="IPR006042">
    <property type="entry name" value="Xan_ur_permease"/>
</dbReference>
<dbReference type="RefSeq" id="WP_111525957.1">
    <property type="nucleotide sequence ID" value="NZ_CP032364.1"/>
</dbReference>
<sequence>MSNSANAGQKQYASIFELDGFPKFSDALPLALQHVVAMIVGCITPAIIVANVAKLSDPDRVLMIQAALVVAALSTLLQLFGIGTKTFRIGAKLPVIMGISFAYVPTMQDIAGTSGVASILGAQIVGGVVAILVGLFVKKIQKLFPPLVTGTVVFTIGLSLYSVAVNYMAGGVKKPDYGSIKNWGVAIFTLIIVIVLNNFATGILKLASILVAMICGYILALVLGMVNFSSVASAGVFSLPQILHFGVKFDLGACIAIGLLFAINSIQAIGDLSATTSGSMDRLPTGDELRSGIIGYGISNIVGAALGGLPTATFSQNVGIVTTTKVINRAVLGLAGIIILIAGLIPKFSALLTTIPVCVLGGATISVFASIAMTGIKLIFTEKMDFRNTSIVGLSVALGVGISQAQDSLAAFPQIFTTIFGKSPVVVATIMAVLLNVVLPKDKTNLKK</sequence>
<evidence type="ECO:0000313" key="7">
    <source>
        <dbReference type="EMBL" id="AYB00447.1"/>
    </source>
</evidence>
<dbReference type="NCBIfam" id="NF037981">
    <property type="entry name" value="NCS2_1"/>
    <property type="match status" value="1"/>
</dbReference>
<dbReference type="PANTHER" id="PTHR42810">
    <property type="entry name" value="PURINE PERMEASE C1399.01C-RELATED"/>
    <property type="match status" value="1"/>
</dbReference>
<keyword evidence="5" id="KW-1133">Transmembrane helix</keyword>
<organism evidence="7 8">
    <name type="scientific">Lachnoanaerobaculum umeaense</name>
    <dbReference type="NCBI Taxonomy" id="617123"/>
    <lineage>
        <taxon>Bacteria</taxon>
        <taxon>Bacillati</taxon>
        <taxon>Bacillota</taxon>
        <taxon>Clostridia</taxon>
        <taxon>Lachnospirales</taxon>
        <taxon>Lachnospiraceae</taxon>
        <taxon>Lachnoanaerobaculum</taxon>
    </lineage>
</organism>
<evidence type="ECO:0000256" key="1">
    <source>
        <dbReference type="ARBA" id="ARBA00004141"/>
    </source>
</evidence>
<evidence type="ECO:0000313" key="8">
    <source>
        <dbReference type="Proteomes" id="UP000265562"/>
    </source>
</evidence>
<gene>
    <name evidence="7" type="ORF">D4A81_11220</name>
</gene>
<dbReference type="GO" id="GO:0042907">
    <property type="term" value="F:xanthine transmembrane transporter activity"/>
    <property type="evidence" value="ECO:0007669"/>
    <property type="project" value="TreeGrafter"/>
</dbReference>
<accession>A0A385Q2Z3</accession>
<protein>
    <submittedName>
        <fullName evidence="7">Purine permease</fullName>
    </submittedName>
</protein>
<dbReference type="InterPro" id="IPR006043">
    <property type="entry name" value="NCS2"/>
</dbReference>
<comment type="similarity">
    <text evidence="2">Belongs to the nucleobase:cation symporter-2 (NCS2) (TC 2.A.40) family.</text>
</comment>
<dbReference type="KEGG" id="lua:D4A81_11220"/>
<dbReference type="PANTHER" id="PTHR42810:SF2">
    <property type="entry name" value="PURINE PERMEASE C1399.01C-RELATED"/>
    <property type="match status" value="1"/>
</dbReference>
<evidence type="ECO:0000256" key="4">
    <source>
        <dbReference type="ARBA" id="ARBA00022692"/>
    </source>
</evidence>
<evidence type="ECO:0000256" key="5">
    <source>
        <dbReference type="ARBA" id="ARBA00022989"/>
    </source>
</evidence>
<keyword evidence="4" id="KW-0812">Transmembrane</keyword>
<dbReference type="EMBL" id="CP032364">
    <property type="protein sequence ID" value="AYB00447.1"/>
    <property type="molecule type" value="Genomic_DNA"/>
</dbReference>
<dbReference type="NCBIfam" id="TIGR00801">
    <property type="entry name" value="ncs2"/>
    <property type="match status" value="1"/>
</dbReference>
<evidence type="ECO:0000256" key="6">
    <source>
        <dbReference type="ARBA" id="ARBA00023136"/>
    </source>
</evidence>
<name>A0A385Q2Z3_9FIRM</name>
<comment type="subcellular location">
    <subcellularLocation>
        <location evidence="1">Membrane</location>
        <topology evidence="1">Multi-pass membrane protein</topology>
    </subcellularLocation>
</comment>
<dbReference type="OrthoDB" id="9805749at2"/>
<dbReference type="GO" id="GO:0005886">
    <property type="term" value="C:plasma membrane"/>
    <property type="evidence" value="ECO:0007669"/>
    <property type="project" value="TreeGrafter"/>
</dbReference>
<evidence type="ECO:0000256" key="2">
    <source>
        <dbReference type="ARBA" id="ARBA00008821"/>
    </source>
</evidence>
<reference evidence="7 8" key="1">
    <citation type="submission" date="2018-09" db="EMBL/GenBank/DDBJ databases">
        <title>Genome sequencing of Lachnoanaerobaculum umeaense DSM 23576.</title>
        <authorList>
            <person name="Kook J.-K."/>
            <person name="Park S.-N."/>
            <person name="Lim Y.K."/>
        </authorList>
    </citation>
    <scope>NUCLEOTIDE SEQUENCE [LARGE SCALE GENOMIC DNA]</scope>
    <source>
        <strain evidence="8">DSM 23576 \ CCUG 58757</strain>
    </source>
</reference>
<keyword evidence="8" id="KW-1185">Reference proteome</keyword>
<dbReference type="Proteomes" id="UP000265562">
    <property type="component" value="Chromosome"/>
</dbReference>
<keyword evidence="3" id="KW-0813">Transport</keyword>
<dbReference type="AlphaFoldDB" id="A0A385Q2Z3"/>
<evidence type="ECO:0000256" key="3">
    <source>
        <dbReference type="ARBA" id="ARBA00022448"/>
    </source>
</evidence>
<keyword evidence="6" id="KW-0472">Membrane</keyword>
<dbReference type="Pfam" id="PF00860">
    <property type="entry name" value="Xan_ur_permease"/>
    <property type="match status" value="1"/>
</dbReference>